<dbReference type="OrthoDB" id="3031270at2759"/>
<feature type="non-terminal residue" evidence="1">
    <location>
        <position position="1"/>
    </location>
</feature>
<feature type="non-terminal residue" evidence="1">
    <location>
        <position position="204"/>
    </location>
</feature>
<keyword evidence="2" id="KW-1185">Reference proteome</keyword>
<sequence length="204" mass="22428">IEVALEATDFAAAKGAHMGKRGTAQEIGTISDRRRKYYLSDLLSLGFRHIQWDGRMPIPIIDPIGRIVAVLAGQPTSAGYDMELMQAFEAFMAEGDSNGLTTTALNGDHPRGSFPAFNRGYTMGMGSPNPVVLKSGNMTDTLNRLVGHSAVKRMAYYHNAAFELWAPRVYAEYQNMHQKLHQHLPHLPENFKGGVFAAAAFNFG</sequence>
<name>A0A0D0CL53_9AGAR</name>
<evidence type="ECO:0000313" key="2">
    <source>
        <dbReference type="Proteomes" id="UP000053593"/>
    </source>
</evidence>
<dbReference type="AlphaFoldDB" id="A0A0D0CL53"/>
<dbReference type="EMBL" id="KN834763">
    <property type="protein sequence ID" value="KIK63679.1"/>
    <property type="molecule type" value="Genomic_DNA"/>
</dbReference>
<evidence type="ECO:0000313" key="1">
    <source>
        <dbReference type="EMBL" id="KIK63679.1"/>
    </source>
</evidence>
<gene>
    <name evidence="1" type="ORF">GYMLUDRAFT_103637</name>
</gene>
<protein>
    <submittedName>
        <fullName evidence="1">Unplaced genomic scaffold GYMLUscaffold_15, whole genome shotgun sequence</fullName>
    </submittedName>
</protein>
<dbReference type="Proteomes" id="UP000053593">
    <property type="component" value="Unassembled WGS sequence"/>
</dbReference>
<reference evidence="1 2" key="1">
    <citation type="submission" date="2014-04" db="EMBL/GenBank/DDBJ databases">
        <title>Evolutionary Origins and Diversification of the Mycorrhizal Mutualists.</title>
        <authorList>
            <consortium name="DOE Joint Genome Institute"/>
            <consortium name="Mycorrhizal Genomics Consortium"/>
            <person name="Kohler A."/>
            <person name="Kuo A."/>
            <person name="Nagy L.G."/>
            <person name="Floudas D."/>
            <person name="Copeland A."/>
            <person name="Barry K.W."/>
            <person name="Cichocki N."/>
            <person name="Veneault-Fourrey C."/>
            <person name="LaButti K."/>
            <person name="Lindquist E.A."/>
            <person name="Lipzen A."/>
            <person name="Lundell T."/>
            <person name="Morin E."/>
            <person name="Murat C."/>
            <person name="Riley R."/>
            <person name="Ohm R."/>
            <person name="Sun H."/>
            <person name="Tunlid A."/>
            <person name="Henrissat B."/>
            <person name="Grigoriev I.V."/>
            <person name="Hibbett D.S."/>
            <person name="Martin F."/>
        </authorList>
    </citation>
    <scope>NUCLEOTIDE SEQUENCE [LARGE SCALE GENOMIC DNA]</scope>
    <source>
        <strain evidence="1 2">FD-317 M1</strain>
    </source>
</reference>
<organism evidence="1 2">
    <name type="scientific">Collybiopsis luxurians FD-317 M1</name>
    <dbReference type="NCBI Taxonomy" id="944289"/>
    <lineage>
        <taxon>Eukaryota</taxon>
        <taxon>Fungi</taxon>
        <taxon>Dikarya</taxon>
        <taxon>Basidiomycota</taxon>
        <taxon>Agaricomycotina</taxon>
        <taxon>Agaricomycetes</taxon>
        <taxon>Agaricomycetidae</taxon>
        <taxon>Agaricales</taxon>
        <taxon>Marasmiineae</taxon>
        <taxon>Omphalotaceae</taxon>
        <taxon>Collybiopsis</taxon>
        <taxon>Collybiopsis luxurians</taxon>
    </lineage>
</organism>
<accession>A0A0D0CL53</accession>
<dbReference type="HOGENOM" id="CLU_1346024_0_0_1"/>
<proteinExistence type="predicted"/>